<dbReference type="InterPro" id="IPR001461">
    <property type="entry name" value="Aspartic_peptidase_A1"/>
</dbReference>
<evidence type="ECO:0000256" key="2">
    <source>
        <dbReference type="ARBA" id="ARBA00007447"/>
    </source>
</evidence>
<evidence type="ECO:0000256" key="4">
    <source>
        <dbReference type="ARBA" id="ARBA00022670"/>
    </source>
</evidence>
<evidence type="ECO:0000313" key="14">
    <source>
        <dbReference type="Proteomes" id="UP000696485"/>
    </source>
</evidence>
<dbReference type="InterPro" id="IPR001969">
    <property type="entry name" value="Aspartic_peptidase_AS"/>
</dbReference>
<comment type="similarity">
    <text evidence="2 10">Belongs to the peptidase A1 family.</text>
</comment>
<feature type="domain" description="Peptidase A1" evidence="12">
    <location>
        <begin position="71"/>
        <end position="374"/>
    </location>
</feature>
<evidence type="ECO:0000256" key="7">
    <source>
        <dbReference type="ARBA" id="ARBA00022801"/>
    </source>
</evidence>
<dbReference type="Pfam" id="PF00026">
    <property type="entry name" value="Asp"/>
    <property type="match status" value="1"/>
</dbReference>
<keyword evidence="14" id="KW-1185">Reference proteome</keyword>
<dbReference type="GO" id="GO:0004190">
    <property type="term" value="F:aspartic-type endopeptidase activity"/>
    <property type="evidence" value="ECO:0007669"/>
    <property type="project" value="UniProtKB-KW"/>
</dbReference>
<dbReference type="AlphaFoldDB" id="A0A9P5SW69"/>
<keyword evidence="9" id="KW-1015">Disulfide bond</keyword>
<dbReference type="CDD" id="cd05471">
    <property type="entry name" value="pepsin_like"/>
    <property type="match status" value="1"/>
</dbReference>
<dbReference type="GO" id="GO:0006508">
    <property type="term" value="P:proteolysis"/>
    <property type="evidence" value="ECO:0007669"/>
    <property type="project" value="UniProtKB-KW"/>
</dbReference>
<dbReference type="InterPro" id="IPR034164">
    <property type="entry name" value="Pepsin-like_dom"/>
</dbReference>
<evidence type="ECO:0000256" key="3">
    <source>
        <dbReference type="ARBA" id="ARBA00013205"/>
    </source>
</evidence>
<keyword evidence="5 11" id="KW-0732">Signal</keyword>
<dbReference type="EC" id="3.4.23.21" evidence="3"/>
<proteinExistence type="inferred from homology"/>
<dbReference type="FunFam" id="2.40.70.10:FF:000115">
    <property type="entry name" value="Lysosomal aspartic protease"/>
    <property type="match status" value="1"/>
</dbReference>
<comment type="catalytic activity">
    <reaction evidence="1">
        <text>Hydrolysis of proteins with broad specificity similar to that of pepsin A, preferring hydrophobic residues at P1 and P1'. Clots milk and activates trypsinogen. Does not cleave 4-Gln-|-His-5, but does cleave 10-His-|-Leu-11 and 12-Val-|-Glu-13 in B chain of insulin.</text>
        <dbReference type="EC" id="3.4.23.21"/>
    </reaction>
</comment>
<feature type="chain" id="PRO_5040159397" description="rhizopuspepsin" evidence="11">
    <location>
        <begin position="20"/>
        <end position="378"/>
    </location>
</feature>
<accession>A0A9P5SW69</accession>
<keyword evidence="4 10" id="KW-0645">Protease</keyword>
<name>A0A9P5SW69_9FUNG</name>
<comment type="caution">
    <text evidence="13">The sequence shown here is derived from an EMBL/GenBank/DDBJ whole genome shotgun (WGS) entry which is preliminary data.</text>
</comment>
<protein>
    <recommendedName>
        <fullName evidence="3">rhizopuspepsin</fullName>
        <ecNumber evidence="3">3.4.23.21</ecNumber>
    </recommendedName>
</protein>
<dbReference type="SUPFAM" id="SSF50630">
    <property type="entry name" value="Acid proteases"/>
    <property type="match status" value="1"/>
</dbReference>
<evidence type="ECO:0000256" key="11">
    <source>
        <dbReference type="SAM" id="SignalP"/>
    </source>
</evidence>
<keyword evidence="7 10" id="KW-0378">Hydrolase</keyword>
<evidence type="ECO:0000256" key="8">
    <source>
        <dbReference type="PIRSR" id="PIRSR601461-1"/>
    </source>
</evidence>
<dbReference type="PROSITE" id="PS51767">
    <property type="entry name" value="PEPTIDASE_A1"/>
    <property type="match status" value="1"/>
</dbReference>
<dbReference type="PROSITE" id="PS00141">
    <property type="entry name" value="ASP_PROTEASE"/>
    <property type="match status" value="1"/>
</dbReference>
<keyword evidence="6 10" id="KW-0064">Aspartyl protease</keyword>
<evidence type="ECO:0000313" key="13">
    <source>
        <dbReference type="EMBL" id="KAF9338288.1"/>
    </source>
</evidence>
<sequence length="378" mass="40722">MKAIQPAAIILAIAVMAAASPIALKGKRATANIVMMPLKRNAMASMLNPNKPFQRRQDTSPSPLTNHETLFTVEVAIGTPPQMFQLIVDTGSSDTWVDSTKCETTSCDQRSKFHPDKSATLQNMNKDFSVEYGDGSKVTNTLVRDTVTINYITVSGQDVGLAKVLLTDVKDTPGAGLLGLAFQSISATESRTFTDTAYDQGVITNDSFALYLPPSGDGEMTLGGYNPSRLKGERRNIPLTAQDYWKFNLEGFTVDNEDAEIEPHQAIMDSGASLIVLGDIAVKQLYSKIPGAKHFDGPFWSVPCTASNTIAFKMGGFEFPIPINGTLLGLTEAGSLDCVAGIQGGAKDEIILGLQFMKFHYVVFDKSPPQLGIGLINI</sequence>
<evidence type="ECO:0000256" key="10">
    <source>
        <dbReference type="RuleBase" id="RU000454"/>
    </source>
</evidence>
<dbReference type="PANTHER" id="PTHR47966">
    <property type="entry name" value="BETA-SITE APP-CLEAVING ENZYME, ISOFORM A-RELATED"/>
    <property type="match status" value="1"/>
</dbReference>
<dbReference type="InterPro" id="IPR021109">
    <property type="entry name" value="Peptidase_aspartic_dom_sf"/>
</dbReference>
<evidence type="ECO:0000256" key="9">
    <source>
        <dbReference type="PIRSR" id="PIRSR601461-2"/>
    </source>
</evidence>
<evidence type="ECO:0000259" key="12">
    <source>
        <dbReference type="PROSITE" id="PS51767"/>
    </source>
</evidence>
<dbReference type="PANTHER" id="PTHR47966:SF51">
    <property type="entry name" value="BETA-SITE APP-CLEAVING ENZYME, ISOFORM A-RELATED"/>
    <property type="match status" value="1"/>
</dbReference>
<feature type="signal peptide" evidence="11">
    <location>
        <begin position="1"/>
        <end position="19"/>
    </location>
</feature>
<evidence type="ECO:0000256" key="5">
    <source>
        <dbReference type="ARBA" id="ARBA00022729"/>
    </source>
</evidence>
<feature type="active site" evidence="8">
    <location>
        <position position="89"/>
    </location>
</feature>
<feature type="active site" evidence="8">
    <location>
        <position position="269"/>
    </location>
</feature>
<dbReference type="Gene3D" id="2.40.70.10">
    <property type="entry name" value="Acid Proteases"/>
    <property type="match status" value="2"/>
</dbReference>
<dbReference type="InterPro" id="IPR033121">
    <property type="entry name" value="PEPTIDASE_A1"/>
</dbReference>
<dbReference type="PRINTS" id="PR00792">
    <property type="entry name" value="PEPSIN"/>
</dbReference>
<evidence type="ECO:0000256" key="1">
    <source>
        <dbReference type="ARBA" id="ARBA00001130"/>
    </source>
</evidence>
<feature type="disulfide bond" evidence="9">
    <location>
        <begin position="304"/>
        <end position="338"/>
    </location>
</feature>
<feature type="disulfide bond" evidence="9">
    <location>
        <begin position="102"/>
        <end position="107"/>
    </location>
</feature>
<evidence type="ECO:0000256" key="6">
    <source>
        <dbReference type="ARBA" id="ARBA00022750"/>
    </source>
</evidence>
<gene>
    <name evidence="13" type="ORF">BG006_006630</name>
</gene>
<organism evidence="13 14">
    <name type="scientific">Podila minutissima</name>
    <dbReference type="NCBI Taxonomy" id="64525"/>
    <lineage>
        <taxon>Eukaryota</taxon>
        <taxon>Fungi</taxon>
        <taxon>Fungi incertae sedis</taxon>
        <taxon>Mucoromycota</taxon>
        <taxon>Mortierellomycotina</taxon>
        <taxon>Mortierellomycetes</taxon>
        <taxon>Mortierellales</taxon>
        <taxon>Mortierellaceae</taxon>
        <taxon>Podila</taxon>
    </lineage>
</organism>
<dbReference type="EMBL" id="JAAAUY010000004">
    <property type="protein sequence ID" value="KAF9338288.1"/>
    <property type="molecule type" value="Genomic_DNA"/>
</dbReference>
<reference evidence="13" key="1">
    <citation type="journal article" date="2020" name="Fungal Divers.">
        <title>Resolving the Mortierellaceae phylogeny through synthesis of multi-gene phylogenetics and phylogenomics.</title>
        <authorList>
            <person name="Vandepol N."/>
            <person name="Liber J."/>
            <person name="Desiro A."/>
            <person name="Na H."/>
            <person name="Kennedy M."/>
            <person name="Barry K."/>
            <person name="Grigoriev I.V."/>
            <person name="Miller A.N."/>
            <person name="O'Donnell K."/>
            <person name="Stajich J.E."/>
            <person name="Bonito G."/>
        </authorList>
    </citation>
    <scope>NUCLEOTIDE SEQUENCE</scope>
    <source>
        <strain evidence="13">NVP1</strain>
    </source>
</reference>
<dbReference type="Proteomes" id="UP000696485">
    <property type="component" value="Unassembled WGS sequence"/>
</dbReference>